<dbReference type="EMBL" id="QRVA01000014">
    <property type="protein sequence ID" value="RGS16087.1"/>
    <property type="molecule type" value="Genomic_DNA"/>
</dbReference>
<evidence type="ECO:0000313" key="1">
    <source>
        <dbReference type="EMBL" id="RGS16087.1"/>
    </source>
</evidence>
<dbReference type="RefSeq" id="WP_147337079.1">
    <property type="nucleotide sequence ID" value="NZ_QRVA01000014.1"/>
</dbReference>
<dbReference type="AlphaFoldDB" id="A0A3R6AMQ0"/>
<evidence type="ECO:0000313" key="2">
    <source>
        <dbReference type="Proteomes" id="UP000283872"/>
    </source>
</evidence>
<organism evidence="1 2">
    <name type="scientific">Segatella copri</name>
    <dbReference type="NCBI Taxonomy" id="165179"/>
    <lineage>
        <taxon>Bacteria</taxon>
        <taxon>Pseudomonadati</taxon>
        <taxon>Bacteroidota</taxon>
        <taxon>Bacteroidia</taxon>
        <taxon>Bacteroidales</taxon>
        <taxon>Prevotellaceae</taxon>
        <taxon>Segatella</taxon>
    </lineage>
</organism>
<comment type="caution">
    <text evidence="1">The sequence shown here is derived from an EMBL/GenBank/DDBJ whole genome shotgun (WGS) entry which is preliminary data.</text>
</comment>
<accession>A0A3R6AMQ0</accession>
<protein>
    <submittedName>
        <fullName evidence="1">Uncharacterized protein</fullName>
    </submittedName>
</protein>
<proteinExistence type="predicted"/>
<name>A0A3R6AMQ0_9BACT</name>
<gene>
    <name evidence="1" type="ORF">DWY11_07390</name>
</gene>
<reference evidence="1 2" key="1">
    <citation type="submission" date="2018-08" db="EMBL/GenBank/DDBJ databases">
        <title>A genome reference for cultivated species of the human gut microbiota.</title>
        <authorList>
            <person name="Zou Y."/>
            <person name="Xue W."/>
            <person name="Luo G."/>
        </authorList>
    </citation>
    <scope>NUCLEOTIDE SEQUENCE [LARGE SCALE GENOMIC DNA]</scope>
    <source>
        <strain evidence="1 2">AF24-12</strain>
    </source>
</reference>
<dbReference type="Proteomes" id="UP000283872">
    <property type="component" value="Unassembled WGS sequence"/>
</dbReference>
<sequence length="155" mass="17069">MIIAIVAIFSIVLASCSKDEILSDTHPEVSITAQQGDTPAVSYYAITDSTGIGFTSQGIAYANQNNHTTQWLLSYAEIAERLELHIQDYSQIRITRDHILSNGLWRFAVSFDAQAEVDSYAIDVDPDTGKIIWTLSTTGMPGEEFTLSISVNVKH</sequence>